<dbReference type="Proteomes" id="UP000479710">
    <property type="component" value="Unassembled WGS sequence"/>
</dbReference>
<keyword evidence="2" id="KW-1185">Reference proteome</keyword>
<comment type="caution">
    <text evidence="1">The sequence shown here is derived from an EMBL/GenBank/DDBJ whole genome shotgun (WGS) entry which is preliminary data.</text>
</comment>
<accession>A0A6G1EG59</accession>
<reference evidence="1 2" key="1">
    <citation type="submission" date="2019-11" db="EMBL/GenBank/DDBJ databases">
        <title>Whole genome sequence of Oryza granulata.</title>
        <authorList>
            <person name="Li W."/>
        </authorList>
    </citation>
    <scope>NUCLEOTIDE SEQUENCE [LARGE SCALE GENOMIC DNA]</scope>
    <source>
        <strain evidence="2">cv. Menghai</strain>
        <tissue evidence="1">Leaf</tissue>
    </source>
</reference>
<evidence type="ECO:0000313" key="2">
    <source>
        <dbReference type="Proteomes" id="UP000479710"/>
    </source>
</evidence>
<evidence type="ECO:0000313" key="1">
    <source>
        <dbReference type="EMBL" id="KAF0923404.1"/>
    </source>
</evidence>
<dbReference type="AlphaFoldDB" id="A0A6G1EG59"/>
<organism evidence="1 2">
    <name type="scientific">Oryza meyeriana var. granulata</name>
    <dbReference type="NCBI Taxonomy" id="110450"/>
    <lineage>
        <taxon>Eukaryota</taxon>
        <taxon>Viridiplantae</taxon>
        <taxon>Streptophyta</taxon>
        <taxon>Embryophyta</taxon>
        <taxon>Tracheophyta</taxon>
        <taxon>Spermatophyta</taxon>
        <taxon>Magnoliopsida</taxon>
        <taxon>Liliopsida</taxon>
        <taxon>Poales</taxon>
        <taxon>Poaceae</taxon>
        <taxon>BOP clade</taxon>
        <taxon>Oryzoideae</taxon>
        <taxon>Oryzeae</taxon>
        <taxon>Oryzinae</taxon>
        <taxon>Oryza</taxon>
        <taxon>Oryza meyeriana</taxon>
    </lineage>
</organism>
<sequence>MPARHRFRRRRRPHPVPLPVHRRLPLLPLGRRLSCLPATPTPPFIADSQGRHIDAGHRCHLHHRLGLLLRLPCAPPLFCSSPAHRATALLRFQVAAAVACSPTDGLCVVNLVVDLCASCRRLPSPCCSHVVVCRR</sequence>
<dbReference type="EMBL" id="SPHZ02000003">
    <property type="protein sequence ID" value="KAF0923404.1"/>
    <property type="molecule type" value="Genomic_DNA"/>
</dbReference>
<gene>
    <name evidence="1" type="ORF">E2562_006308</name>
</gene>
<protein>
    <submittedName>
        <fullName evidence="1">Uncharacterized protein</fullName>
    </submittedName>
</protein>
<name>A0A6G1EG59_9ORYZ</name>
<proteinExistence type="predicted"/>